<reference evidence="18 19" key="1">
    <citation type="journal article" date="2016" name="Genome Announc.">
        <title>Draft Genome Sequence of Planomonospora sphaerica JCM9374, a Rare Actinomycete.</title>
        <authorList>
            <person name="Dohra H."/>
            <person name="Suzuki T."/>
            <person name="Inoue Y."/>
            <person name="Kodani S."/>
        </authorList>
    </citation>
    <scope>NUCLEOTIDE SEQUENCE [LARGE SCALE GENOMIC DNA]</scope>
    <source>
        <strain evidence="18 19">JCM 9374</strain>
    </source>
</reference>
<feature type="domain" description="PPM-type phosphatase" evidence="17">
    <location>
        <begin position="195"/>
        <end position="407"/>
    </location>
</feature>
<evidence type="ECO:0000256" key="1">
    <source>
        <dbReference type="ARBA" id="ARBA00013081"/>
    </source>
</evidence>
<dbReference type="Gene3D" id="3.30.450.40">
    <property type="match status" value="1"/>
</dbReference>
<feature type="region of interest" description="Disordered" evidence="16">
    <location>
        <begin position="66"/>
        <end position="119"/>
    </location>
</feature>
<name>A0A161MFH7_9ACTN</name>
<dbReference type="STRING" id="161355.PS9374_06864"/>
<evidence type="ECO:0000256" key="14">
    <source>
        <dbReference type="ARBA" id="ARBA00075117"/>
    </source>
</evidence>
<proteinExistence type="predicted"/>
<dbReference type="EMBL" id="BDCX01000022">
    <property type="protein sequence ID" value="GAT71173.1"/>
    <property type="molecule type" value="Genomic_DNA"/>
</dbReference>
<organism evidence="18 19">
    <name type="scientific">Planomonospora sphaerica</name>
    <dbReference type="NCBI Taxonomy" id="161355"/>
    <lineage>
        <taxon>Bacteria</taxon>
        <taxon>Bacillati</taxon>
        <taxon>Actinomycetota</taxon>
        <taxon>Actinomycetes</taxon>
        <taxon>Streptosporangiales</taxon>
        <taxon>Streptosporangiaceae</taxon>
        <taxon>Planomonospora</taxon>
    </lineage>
</organism>
<keyword evidence="9" id="KW-0460">Magnesium</keyword>
<evidence type="ECO:0000256" key="6">
    <source>
        <dbReference type="ARBA" id="ARBA00022777"/>
    </source>
</evidence>
<evidence type="ECO:0000256" key="11">
    <source>
        <dbReference type="ARBA" id="ARBA00023211"/>
    </source>
</evidence>
<evidence type="ECO:0000256" key="3">
    <source>
        <dbReference type="ARBA" id="ARBA00022679"/>
    </source>
</evidence>
<dbReference type="InterPro" id="IPR003594">
    <property type="entry name" value="HATPase_dom"/>
</dbReference>
<dbReference type="Gene3D" id="3.60.40.10">
    <property type="entry name" value="PPM-type phosphatase domain"/>
    <property type="match status" value="1"/>
</dbReference>
<dbReference type="SMART" id="SM00331">
    <property type="entry name" value="PP2C_SIG"/>
    <property type="match status" value="1"/>
</dbReference>
<keyword evidence="3" id="KW-0808">Transferase</keyword>
<evidence type="ECO:0000256" key="7">
    <source>
        <dbReference type="ARBA" id="ARBA00022801"/>
    </source>
</evidence>
<comment type="catalytic activity">
    <reaction evidence="12">
        <text>O-phospho-L-seryl-[protein] + H2O = L-seryl-[protein] + phosphate</text>
        <dbReference type="Rhea" id="RHEA:20629"/>
        <dbReference type="Rhea" id="RHEA-COMP:9863"/>
        <dbReference type="Rhea" id="RHEA-COMP:11604"/>
        <dbReference type="ChEBI" id="CHEBI:15377"/>
        <dbReference type="ChEBI" id="CHEBI:29999"/>
        <dbReference type="ChEBI" id="CHEBI:43474"/>
        <dbReference type="ChEBI" id="CHEBI:83421"/>
        <dbReference type="EC" id="3.1.3.16"/>
    </reaction>
</comment>
<comment type="function">
    <text evidence="13">Primarily acts as an independent SigF regulator that is sensitive to the osmosensory signal, mediating the cross talk of PknD with the SigF regulon. Possesses both phosphatase and kinase activities. The kinase domain functions as a classic anti-sigma factor-like kinase to phosphorylate the anti-anti-sigma factor domain at the canonical regulatory site, and the phosphatase domain antagonizes this activity.</text>
</comment>
<evidence type="ECO:0000256" key="8">
    <source>
        <dbReference type="ARBA" id="ARBA00022840"/>
    </source>
</evidence>
<dbReference type="InterPro" id="IPR029016">
    <property type="entry name" value="GAF-like_dom_sf"/>
</dbReference>
<keyword evidence="8" id="KW-0067">ATP-binding</keyword>
<keyword evidence="7" id="KW-0378">Hydrolase</keyword>
<dbReference type="GO" id="GO:0004722">
    <property type="term" value="F:protein serine/threonine phosphatase activity"/>
    <property type="evidence" value="ECO:0007669"/>
    <property type="project" value="UniProtKB-EC"/>
</dbReference>
<dbReference type="PANTHER" id="PTHR43156">
    <property type="entry name" value="STAGE II SPORULATION PROTEIN E-RELATED"/>
    <property type="match status" value="1"/>
</dbReference>
<dbReference type="GO" id="GO:0016301">
    <property type="term" value="F:kinase activity"/>
    <property type="evidence" value="ECO:0007669"/>
    <property type="project" value="UniProtKB-KW"/>
</dbReference>
<dbReference type="GO" id="GO:0005524">
    <property type="term" value="F:ATP binding"/>
    <property type="evidence" value="ECO:0007669"/>
    <property type="project" value="UniProtKB-KW"/>
</dbReference>
<dbReference type="EC" id="3.1.3.16" evidence="1"/>
<comment type="caution">
    <text evidence="18">The sequence shown here is derived from an EMBL/GenBank/DDBJ whole genome shotgun (WGS) entry which is preliminary data.</text>
</comment>
<dbReference type="GO" id="GO:0046872">
    <property type="term" value="F:metal ion binding"/>
    <property type="evidence" value="ECO:0007669"/>
    <property type="project" value="UniProtKB-KW"/>
</dbReference>
<dbReference type="InterPro" id="IPR001932">
    <property type="entry name" value="PPM-type_phosphatase-like_dom"/>
</dbReference>
<dbReference type="OrthoDB" id="118142at2"/>
<dbReference type="InterPro" id="IPR052016">
    <property type="entry name" value="Bact_Sigma-Reg"/>
</dbReference>
<keyword evidence="19" id="KW-1185">Reference proteome</keyword>
<evidence type="ECO:0000256" key="10">
    <source>
        <dbReference type="ARBA" id="ARBA00022912"/>
    </source>
</evidence>
<evidence type="ECO:0000313" key="19">
    <source>
        <dbReference type="Proteomes" id="UP000077701"/>
    </source>
</evidence>
<protein>
    <recommendedName>
        <fullName evidence="1">protein-serine/threonine phosphatase</fullName>
        <ecNumber evidence="1">3.1.3.16</ecNumber>
    </recommendedName>
    <alternativeName>
        <fullName evidence="15">Protein-serine/threonine phosphatase</fullName>
    </alternativeName>
    <alternativeName>
        <fullName evidence="14">Serine/threonine-protein kinase</fullName>
    </alternativeName>
</protein>
<keyword evidence="10" id="KW-0904">Protein phosphatase</keyword>
<evidence type="ECO:0000256" key="5">
    <source>
        <dbReference type="ARBA" id="ARBA00022741"/>
    </source>
</evidence>
<sequence>MAAEPAPERPPTPPAVPPDLVFLHRATARLAEADDPATAARLLCAELVPHLADAALVHLADPPGPACRPPGGHRRAAALSTGAPGTPDPAAHLAAAADPSPGNRARAAGQDGGRNAGPGTHALAVPLEARGQRVGGAVLTRGPARPPFDGADALVAGQLAAVAALTVHHAHVELAHEAVTEVVRQSLRPAPPPPLPGVDLAHRYRPGDQRMLVGGDWFDVIPLSGCRVALVVGDVMGHGLEAAAIMAQLRTSVQTLAALELPPDQVLRSLDDIARRLADDSITTCLYAVYDPVARRCSIASAGHLPPVLVRRDGTAELLDPGPSTGLPIGLGRPPIETTEIAAEDGCTLVLYTDGLVECRGDDIGDRLERLRATAGTADGPLEKTCDALMAQAAGTEDDVTLLMARFRGIPSEHVAGWFLEPHNRTPGQVRALVRRTLHEWGLEHLSGRVEAAAGELVANACRHATRLVSVRLVLTDVVLFEVGDDDHRLPVLRSPGDLDESGRGLHVVAGLTERWGSTRVAGGKTVWFTCGT</sequence>
<evidence type="ECO:0000259" key="17">
    <source>
        <dbReference type="SMART" id="SM00331"/>
    </source>
</evidence>
<keyword evidence="11" id="KW-0464">Manganese</keyword>
<keyword evidence="2" id="KW-0597">Phosphoprotein</keyword>
<dbReference type="SUPFAM" id="SSF81606">
    <property type="entry name" value="PP2C-like"/>
    <property type="match status" value="1"/>
</dbReference>
<dbReference type="Pfam" id="PF13581">
    <property type="entry name" value="HATPase_c_2"/>
    <property type="match status" value="1"/>
</dbReference>
<dbReference type="PANTHER" id="PTHR43156:SF2">
    <property type="entry name" value="STAGE II SPORULATION PROTEIN E"/>
    <property type="match status" value="1"/>
</dbReference>
<keyword evidence="6" id="KW-0418">Kinase</keyword>
<evidence type="ECO:0000256" key="4">
    <source>
        <dbReference type="ARBA" id="ARBA00022723"/>
    </source>
</evidence>
<dbReference type="Gene3D" id="3.30.565.10">
    <property type="entry name" value="Histidine kinase-like ATPase, C-terminal domain"/>
    <property type="match status" value="1"/>
</dbReference>
<dbReference type="FunFam" id="3.60.40.10:FF:000005">
    <property type="entry name" value="Serine/threonine protein phosphatase"/>
    <property type="match status" value="1"/>
</dbReference>
<evidence type="ECO:0000256" key="13">
    <source>
        <dbReference type="ARBA" id="ARBA00056274"/>
    </source>
</evidence>
<dbReference type="CDD" id="cd16936">
    <property type="entry name" value="HATPase_RsbW-like"/>
    <property type="match status" value="1"/>
</dbReference>
<evidence type="ECO:0000256" key="15">
    <source>
        <dbReference type="ARBA" id="ARBA00081350"/>
    </source>
</evidence>
<keyword evidence="4" id="KW-0479">Metal-binding</keyword>
<gene>
    <name evidence="18" type="ORF">PS9374_06864</name>
</gene>
<dbReference type="Pfam" id="PF07228">
    <property type="entry name" value="SpoIIE"/>
    <property type="match status" value="1"/>
</dbReference>
<keyword evidence="5" id="KW-0547">Nucleotide-binding</keyword>
<dbReference type="InterPro" id="IPR036890">
    <property type="entry name" value="HATPase_C_sf"/>
</dbReference>
<dbReference type="AlphaFoldDB" id="A0A161MFH7"/>
<evidence type="ECO:0000313" key="18">
    <source>
        <dbReference type="EMBL" id="GAT71173.1"/>
    </source>
</evidence>
<evidence type="ECO:0000256" key="16">
    <source>
        <dbReference type="SAM" id="MobiDB-lite"/>
    </source>
</evidence>
<dbReference type="Proteomes" id="UP000077701">
    <property type="component" value="Unassembled WGS sequence"/>
</dbReference>
<accession>A0A161MFH7</accession>
<reference evidence="19" key="2">
    <citation type="submission" date="2016-04" db="EMBL/GenBank/DDBJ databases">
        <title>Planomonospora sphaerica JCM9374 whole genome shotgun sequence.</title>
        <authorList>
            <person name="Suzuki T."/>
            <person name="Dohra H."/>
            <person name="Kodani S."/>
        </authorList>
    </citation>
    <scope>NUCLEOTIDE SEQUENCE [LARGE SCALE GENOMIC DNA]</scope>
    <source>
        <strain evidence="19">JCM 9374</strain>
    </source>
</reference>
<evidence type="ECO:0000256" key="12">
    <source>
        <dbReference type="ARBA" id="ARBA00047761"/>
    </source>
</evidence>
<dbReference type="RefSeq" id="WP_084009077.1">
    <property type="nucleotide sequence ID" value="NZ_BDCX01000022.1"/>
</dbReference>
<evidence type="ECO:0000256" key="2">
    <source>
        <dbReference type="ARBA" id="ARBA00022553"/>
    </source>
</evidence>
<evidence type="ECO:0000256" key="9">
    <source>
        <dbReference type="ARBA" id="ARBA00022842"/>
    </source>
</evidence>
<feature type="compositionally biased region" description="Low complexity" evidence="16">
    <location>
        <begin position="88"/>
        <end position="101"/>
    </location>
</feature>
<dbReference type="InterPro" id="IPR036457">
    <property type="entry name" value="PPM-type-like_dom_sf"/>
</dbReference>